<sequence>MISESLLLLAQQQPGGIGIGYWVIIGVSMLASLAISGMLKKRFNEYSQIPLRMTGAQVAEAMLRQNGITDVQVIHTPGHLTDHYDPMRKTVNLSESVYQMNSVAAAAVAAHEVGHAIQHQQAYAWLNFRSKMVPAVQFASTIQQYLMFGAMIGAGFFHSPTMLWIWVVVFGITTLFAVITLPVEFDASKRAMVWLERSGIANQMEHDRAKNALFWAAMTYVAGAVGAIAQLLYWVMMLMGRRDE</sequence>
<feature type="transmembrane region" description="Helical" evidence="1">
    <location>
        <begin position="135"/>
        <end position="157"/>
    </location>
</feature>
<dbReference type="Pfam" id="PF04298">
    <property type="entry name" value="Zn_peptidase_2"/>
    <property type="match status" value="1"/>
</dbReference>
<gene>
    <name evidence="2" type="ORF">OKA04_08425</name>
</gene>
<keyword evidence="1" id="KW-1133">Transmembrane helix</keyword>
<comment type="caution">
    <text evidence="2">The sequence shown here is derived from an EMBL/GenBank/DDBJ whole genome shotgun (WGS) entry which is preliminary data.</text>
</comment>
<dbReference type="EMBL" id="JAPDDS010000004">
    <property type="protein sequence ID" value="MCW1884751.1"/>
    <property type="molecule type" value="Genomic_DNA"/>
</dbReference>
<name>A0ABT3FNC7_9BACT</name>
<dbReference type="PANTHER" id="PTHR36434">
    <property type="entry name" value="MEMBRANE PROTEASE YUGP-RELATED"/>
    <property type="match status" value="1"/>
</dbReference>
<reference evidence="2 3" key="1">
    <citation type="submission" date="2022-10" db="EMBL/GenBank/DDBJ databases">
        <title>Luteolibacter flavescens strain MCCC 1K03193, whole genome shotgun sequencing project.</title>
        <authorList>
            <person name="Zhao G."/>
            <person name="Shen L."/>
        </authorList>
    </citation>
    <scope>NUCLEOTIDE SEQUENCE [LARGE SCALE GENOMIC DNA]</scope>
    <source>
        <strain evidence="2 3">MCCC 1K03193</strain>
    </source>
</reference>
<proteinExistence type="predicted"/>
<keyword evidence="1" id="KW-0472">Membrane</keyword>
<keyword evidence="3" id="KW-1185">Reference proteome</keyword>
<dbReference type="PANTHER" id="PTHR36434:SF1">
    <property type="entry name" value="MEMBRANE PROTEASE YUGP-RELATED"/>
    <property type="match status" value="1"/>
</dbReference>
<evidence type="ECO:0000256" key="1">
    <source>
        <dbReference type="SAM" id="Phobius"/>
    </source>
</evidence>
<evidence type="ECO:0000313" key="3">
    <source>
        <dbReference type="Proteomes" id="UP001207930"/>
    </source>
</evidence>
<feature type="transmembrane region" description="Helical" evidence="1">
    <location>
        <begin position="212"/>
        <end position="236"/>
    </location>
</feature>
<dbReference type="RefSeq" id="WP_264500710.1">
    <property type="nucleotide sequence ID" value="NZ_JAPDDS010000004.1"/>
</dbReference>
<dbReference type="Proteomes" id="UP001207930">
    <property type="component" value="Unassembled WGS sequence"/>
</dbReference>
<evidence type="ECO:0000313" key="2">
    <source>
        <dbReference type="EMBL" id="MCW1884751.1"/>
    </source>
</evidence>
<feature type="transmembrane region" description="Helical" evidence="1">
    <location>
        <begin position="163"/>
        <end position="183"/>
    </location>
</feature>
<organism evidence="2 3">
    <name type="scientific">Luteolibacter flavescens</name>
    <dbReference type="NCBI Taxonomy" id="1859460"/>
    <lineage>
        <taxon>Bacteria</taxon>
        <taxon>Pseudomonadati</taxon>
        <taxon>Verrucomicrobiota</taxon>
        <taxon>Verrucomicrobiia</taxon>
        <taxon>Verrucomicrobiales</taxon>
        <taxon>Verrucomicrobiaceae</taxon>
        <taxon>Luteolibacter</taxon>
    </lineage>
</organism>
<dbReference type="InterPro" id="IPR007395">
    <property type="entry name" value="Zn_peptidase_2"/>
</dbReference>
<accession>A0ABT3FNC7</accession>
<feature type="transmembrane region" description="Helical" evidence="1">
    <location>
        <begin position="20"/>
        <end position="39"/>
    </location>
</feature>
<protein>
    <submittedName>
        <fullName evidence="2">Zinc metallopeptidase</fullName>
    </submittedName>
</protein>
<keyword evidence="1" id="KW-0812">Transmembrane</keyword>